<evidence type="ECO:0000259" key="1">
    <source>
        <dbReference type="Pfam" id="PF04296"/>
    </source>
</evidence>
<proteinExistence type="predicted"/>
<keyword evidence="3" id="KW-1185">Reference proteome</keyword>
<dbReference type="SUPFAM" id="SSF64376">
    <property type="entry name" value="YlxR-like"/>
    <property type="match status" value="1"/>
</dbReference>
<evidence type="ECO:0000313" key="3">
    <source>
        <dbReference type="Proteomes" id="UP001169069"/>
    </source>
</evidence>
<comment type="caution">
    <text evidence="2">The sequence shown here is derived from an EMBL/GenBank/DDBJ whole genome shotgun (WGS) entry which is preliminary data.</text>
</comment>
<feature type="domain" description="YlxR" evidence="1">
    <location>
        <begin position="8"/>
        <end position="66"/>
    </location>
</feature>
<dbReference type="Pfam" id="PF04296">
    <property type="entry name" value="YlxR"/>
    <property type="match status" value="1"/>
</dbReference>
<dbReference type="EMBL" id="JAQIBD010000001">
    <property type="protein sequence ID" value="MDM5271293.1"/>
    <property type="molecule type" value="Genomic_DNA"/>
</dbReference>
<dbReference type="InterPro" id="IPR035931">
    <property type="entry name" value="YlxR-like_sf"/>
</dbReference>
<accession>A0ABT7QWS6</accession>
<dbReference type="Gene3D" id="3.30.1230.10">
    <property type="entry name" value="YlxR-like"/>
    <property type="match status" value="1"/>
</dbReference>
<name>A0ABT7QWS6_9BACT</name>
<evidence type="ECO:0000313" key="2">
    <source>
        <dbReference type="EMBL" id="MDM5271293.1"/>
    </source>
</evidence>
<dbReference type="RefSeq" id="WP_353049829.1">
    <property type="nucleotide sequence ID" value="NZ_JAQIBD010000001.1"/>
</dbReference>
<dbReference type="Proteomes" id="UP001169069">
    <property type="component" value="Unassembled WGS sequence"/>
</dbReference>
<protein>
    <submittedName>
        <fullName evidence="2">DUF448 domain-containing protein</fullName>
    </submittedName>
</protein>
<reference evidence="2" key="1">
    <citation type="submission" date="2023-01" db="EMBL/GenBank/DDBJ databases">
        <title>Sulfurovum sp. zt1-1 genome assembly.</title>
        <authorList>
            <person name="Wang J."/>
        </authorList>
    </citation>
    <scope>NUCLEOTIDE SEQUENCE</scope>
    <source>
        <strain evidence="2">Zt1-1</strain>
    </source>
</reference>
<organism evidence="2 3">
    <name type="scientific">Sulfurovum zhangzhouensis</name>
    <dbReference type="NCBI Taxonomy" id="3019067"/>
    <lineage>
        <taxon>Bacteria</taxon>
        <taxon>Pseudomonadati</taxon>
        <taxon>Campylobacterota</taxon>
        <taxon>Epsilonproteobacteria</taxon>
        <taxon>Campylobacterales</taxon>
        <taxon>Sulfurovaceae</taxon>
        <taxon>Sulfurovum</taxon>
    </lineage>
</organism>
<gene>
    <name evidence="2" type="ORF">PGH07_03810</name>
</gene>
<dbReference type="InterPro" id="IPR007393">
    <property type="entry name" value="YlxR_dom"/>
</dbReference>
<sequence length="80" mass="9391">MNKSQPIRMCISCRDRQPQSSLLRLKIADKDITAYDGSGRSFYLCDVCSKNQKKIKGLIKRFKQDEERFFKLLEELMKNG</sequence>